<dbReference type="AlphaFoldDB" id="A0A6C0CQJ5"/>
<reference evidence="3" key="1">
    <citation type="journal article" date="2020" name="Nature">
        <title>Giant virus diversity and host interactions through global metagenomics.</title>
        <authorList>
            <person name="Schulz F."/>
            <person name="Roux S."/>
            <person name="Paez-Espino D."/>
            <person name="Jungbluth S."/>
            <person name="Walsh D.A."/>
            <person name="Denef V.J."/>
            <person name="McMahon K.D."/>
            <person name="Konstantinidis K.T."/>
            <person name="Eloe-Fadrosh E.A."/>
            <person name="Kyrpides N.C."/>
            <person name="Woyke T."/>
        </authorList>
    </citation>
    <scope>NUCLEOTIDE SEQUENCE</scope>
    <source>
        <strain evidence="3">GVMAG-M-3300021425-30</strain>
    </source>
</reference>
<feature type="transmembrane region" description="Helical" evidence="2">
    <location>
        <begin position="281"/>
        <end position="297"/>
    </location>
</feature>
<sequence>MSDTSAIEAKAQGKNDPEERTTNDWGGFAKSVFKNLFHVILLILLIVNTIFYVHNDNMDLFFPTEWDSYFVNPKEKSTMKGGGPNGKCRPHGFSTSMNMKGPSRPKIEFLKEMGLGGSVYGWPYSMYDKNAEHGTFKNWFAEVVAKTYMLSRGAWKKIYGFKPLRGLPDWMFLLLAPVMAIVGMIIAMCSGLIGPIIYGFTQEWAWGVLWTILCLPVFILCLSLPFLQKFLFLFLIMGAPLAINYKEVTDIALCNKNLFGLLFGALVVGSAFQYLVPSVGYSSMILWIIMVIKTIIGK</sequence>
<evidence type="ECO:0000313" key="3">
    <source>
        <dbReference type="EMBL" id="QHT06487.1"/>
    </source>
</evidence>
<feature type="transmembrane region" description="Helical" evidence="2">
    <location>
        <begin position="204"/>
        <end position="237"/>
    </location>
</feature>
<organism evidence="3">
    <name type="scientific">viral metagenome</name>
    <dbReference type="NCBI Taxonomy" id="1070528"/>
    <lineage>
        <taxon>unclassified sequences</taxon>
        <taxon>metagenomes</taxon>
        <taxon>organismal metagenomes</taxon>
    </lineage>
</organism>
<accession>A0A6C0CQJ5</accession>
<name>A0A6C0CQJ5_9ZZZZ</name>
<keyword evidence="2" id="KW-0812">Transmembrane</keyword>
<evidence type="ECO:0000256" key="1">
    <source>
        <dbReference type="SAM" id="MobiDB-lite"/>
    </source>
</evidence>
<keyword evidence="2" id="KW-0472">Membrane</keyword>
<feature type="compositionally biased region" description="Basic and acidic residues" evidence="1">
    <location>
        <begin position="11"/>
        <end position="22"/>
    </location>
</feature>
<dbReference type="EMBL" id="MN739469">
    <property type="protein sequence ID" value="QHT06487.1"/>
    <property type="molecule type" value="Genomic_DNA"/>
</dbReference>
<protein>
    <submittedName>
        <fullName evidence="3">Uncharacterized protein</fullName>
    </submittedName>
</protein>
<feature type="transmembrane region" description="Helical" evidence="2">
    <location>
        <begin position="172"/>
        <end position="198"/>
    </location>
</feature>
<feature type="transmembrane region" description="Helical" evidence="2">
    <location>
        <begin position="35"/>
        <end position="53"/>
    </location>
</feature>
<keyword evidence="2" id="KW-1133">Transmembrane helix</keyword>
<feature type="region of interest" description="Disordered" evidence="1">
    <location>
        <begin position="1"/>
        <end position="22"/>
    </location>
</feature>
<evidence type="ECO:0000256" key="2">
    <source>
        <dbReference type="SAM" id="Phobius"/>
    </source>
</evidence>
<proteinExistence type="predicted"/>